<feature type="coiled-coil region" evidence="1">
    <location>
        <begin position="179"/>
        <end position="213"/>
    </location>
</feature>
<feature type="region of interest" description="Disordered" evidence="2">
    <location>
        <begin position="503"/>
        <end position="523"/>
    </location>
</feature>
<evidence type="ECO:0000313" key="4">
    <source>
        <dbReference type="Proteomes" id="UP000014254"/>
    </source>
</evidence>
<keyword evidence="1" id="KW-0175">Coiled coil</keyword>
<dbReference type="eggNOG" id="ENOG502TAHY">
    <property type="taxonomic scope" value="Eukaryota"/>
</dbReference>
<evidence type="ECO:0000256" key="2">
    <source>
        <dbReference type="SAM" id="MobiDB-lite"/>
    </source>
</evidence>
<dbReference type="VEuPathDB" id="FungiDB:HMPREF1544_07429"/>
<dbReference type="OrthoDB" id="2282381at2759"/>
<proteinExistence type="predicted"/>
<accession>S2K0S8</accession>
<feature type="compositionally biased region" description="Polar residues" evidence="2">
    <location>
        <begin position="265"/>
        <end position="320"/>
    </location>
</feature>
<feature type="compositionally biased region" description="Polar residues" evidence="2">
    <location>
        <begin position="331"/>
        <end position="347"/>
    </location>
</feature>
<feature type="region of interest" description="Disordered" evidence="2">
    <location>
        <begin position="390"/>
        <end position="433"/>
    </location>
</feature>
<name>S2K0S8_MUCC1</name>
<evidence type="ECO:0000313" key="3">
    <source>
        <dbReference type="EMBL" id="EPB85760.1"/>
    </source>
</evidence>
<dbReference type="InParanoid" id="S2K0S8"/>
<evidence type="ECO:0000256" key="1">
    <source>
        <dbReference type="SAM" id="Coils"/>
    </source>
</evidence>
<dbReference type="Proteomes" id="UP000014254">
    <property type="component" value="Unassembled WGS sequence"/>
</dbReference>
<feature type="compositionally biased region" description="Polar residues" evidence="2">
    <location>
        <begin position="397"/>
        <end position="429"/>
    </location>
</feature>
<dbReference type="OMA" id="ANDDGFW"/>
<protein>
    <submittedName>
        <fullName evidence="3">Uncharacterized protein</fullName>
    </submittedName>
</protein>
<keyword evidence="4" id="KW-1185">Reference proteome</keyword>
<dbReference type="AlphaFoldDB" id="S2K0S8"/>
<sequence>MYSPRRTAPDDYEALLQSPERNNMVASPLRAIASPFYKAVKTAQSNASRDFDKFYGNLQQRLTPRTSQARIQKQTPDTTERMRSMLQQRRSQADYDSTRTSLTPLIERHTLREDARSNYSNYISRNPFYQESVSEIADTPSLSDHNDDTPMTFTSLGKRSPTFAHDGLSNSKKPYSGISATLQQKLVEERKRMDKLQSNLQKIKRQSSLLAEDLSATHLSFEQVDEDEDDDQEDDQDIFMAAAPSSKEDILSSLNVRSADERRPSSNAFSVNGSHSPMEISSSRSYKHSITPQTNSIKPPSSSTIRQTTTTPALASSPRRTLNHNNNNNNYTIPNTCKTTSPSTSPNRIVPPKRTIINDIGSGNLRSAETLSTPGGSRISNRFWKEIHGLSTRRESASPSRTASGRIVKNTTPSVKRSSTLQTNSNKSWANDDGFWSSDSSPVASSLNNKLLQLAREKDKEERPTQIRQSFAKSLFDTNKESEADSEEHTLFRNPLFKKAAQSEQQAQFVNEPSPPTSARVPAHASNTLSAEIEVANKRDEIEKRNNIPTMNADVLAELKARHKERLIDDTDSYKFA</sequence>
<gene>
    <name evidence="3" type="ORF">HMPREF1544_07429</name>
</gene>
<organism evidence="3 4">
    <name type="scientific">Mucor circinelloides f. circinelloides (strain 1006PhL)</name>
    <name type="common">Mucormycosis agent</name>
    <name type="synonym">Calyptromyces circinelloides</name>
    <dbReference type="NCBI Taxonomy" id="1220926"/>
    <lineage>
        <taxon>Eukaryota</taxon>
        <taxon>Fungi</taxon>
        <taxon>Fungi incertae sedis</taxon>
        <taxon>Mucoromycota</taxon>
        <taxon>Mucoromycotina</taxon>
        <taxon>Mucoromycetes</taxon>
        <taxon>Mucorales</taxon>
        <taxon>Mucorineae</taxon>
        <taxon>Mucoraceae</taxon>
        <taxon>Mucor</taxon>
    </lineage>
</organism>
<feature type="region of interest" description="Disordered" evidence="2">
    <location>
        <begin position="256"/>
        <end position="378"/>
    </location>
</feature>
<feature type="compositionally biased region" description="Polar residues" evidence="2">
    <location>
        <begin position="364"/>
        <end position="378"/>
    </location>
</feature>
<reference evidence="4" key="1">
    <citation type="submission" date="2013-05" db="EMBL/GenBank/DDBJ databases">
        <title>The Genome sequence of Mucor circinelloides f. circinelloides 1006PhL.</title>
        <authorList>
            <consortium name="The Broad Institute Genomics Platform"/>
            <person name="Cuomo C."/>
            <person name="Earl A."/>
            <person name="Findley K."/>
            <person name="Lee S.C."/>
            <person name="Walker B."/>
            <person name="Young S."/>
            <person name="Zeng Q."/>
            <person name="Gargeya S."/>
            <person name="Fitzgerald M."/>
            <person name="Haas B."/>
            <person name="Abouelleil A."/>
            <person name="Allen A.W."/>
            <person name="Alvarado L."/>
            <person name="Arachchi H.M."/>
            <person name="Berlin A.M."/>
            <person name="Chapman S.B."/>
            <person name="Gainer-Dewar J."/>
            <person name="Goldberg J."/>
            <person name="Griggs A."/>
            <person name="Gujja S."/>
            <person name="Hansen M."/>
            <person name="Howarth C."/>
            <person name="Imamovic A."/>
            <person name="Ireland A."/>
            <person name="Larimer J."/>
            <person name="McCowan C."/>
            <person name="Murphy C."/>
            <person name="Pearson M."/>
            <person name="Poon T.W."/>
            <person name="Priest M."/>
            <person name="Roberts A."/>
            <person name="Saif S."/>
            <person name="Shea T."/>
            <person name="Sisk P."/>
            <person name="Sykes S."/>
            <person name="Wortman J."/>
            <person name="Nusbaum C."/>
            <person name="Birren B."/>
        </authorList>
    </citation>
    <scope>NUCLEOTIDE SEQUENCE [LARGE SCALE GENOMIC DNA]</scope>
    <source>
        <strain evidence="4">1006PhL</strain>
    </source>
</reference>
<dbReference type="EMBL" id="KE124004">
    <property type="protein sequence ID" value="EPB85760.1"/>
    <property type="molecule type" value="Genomic_DNA"/>
</dbReference>